<reference evidence="1" key="1">
    <citation type="submission" date="2021-06" db="EMBL/GenBank/DDBJ databases">
        <authorList>
            <person name="Kallberg Y."/>
            <person name="Tangrot J."/>
            <person name="Rosling A."/>
        </authorList>
    </citation>
    <scope>NUCLEOTIDE SEQUENCE</scope>
    <source>
        <strain evidence="1">IN212</strain>
    </source>
</reference>
<accession>A0A9N9N596</accession>
<organism evidence="1 2">
    <name type="scientific">Racocetra fulgida</name>
    <dbReference type="NCBI Taxonomy" id="60492"/>
    <lineage>
        <taxon>Eukaryota</taxon>
        <taxon>Fungi</taxon>
        <taxon>Fungi incertae sedis</taxon>
        <taxon>Mucoromycota</taxon>
        <taxon>Glomeromycotina</taxon>
        <taxon>Glomeromycetes</taxon>
        <taxon>Diversisporales</taxon>
        <taxon>Gigasporaceae</taxon>
        <taxon>Racocetra</taxon>
    </lineage>
</organism>
<keyword evidence="2" id="KW-1185">Reference proteome</keyword>
<dbReference type="EMBL" id="CAJVPZ010020869">
    <property type="protein sequence ID" value="CAG8703180.1"/>
    <property type="molecule type" value="Genomic_DNA"/>
</dbReference>
<gene>
    <name evidence="1" type="ORF">RFULGI_LOCUS10495</name>
</gene>
<dbReference type="AlphaFoldDB" id="A0A9N9N596"/>
<dbReference type="OrthoDB" id="2376166at2759"/>
<name>A0A9N9N596_9GLOM</name>
<comment type="caution">
    <text evidence="1">The sequence shown here is derived from an EMBL/GenBank/DDBJ whole genome shotgun (WGS) entry which is preliminary data.</text>
</comment>
<dbReference type="Proteomes" id="UP000789396">
    <property type="component" value="Unassembled WGS sequence"/>
</dbReference>
<feature type="non-terminal residue" evidence="1">
    <location>
        <position position="94"/>
    </location>
</feature>
<evidence type="ECO:0000313" key="1">
    <source>
        <dbReference type="EMBL" id="CAG8703180.1"/>
    </source>
</evidence>
<proteinExistence type="predicted"/>
<protein>
    <submittedName>
        <fullName evidence="1">11280_t:CDS:1</fullName>
    </submittedName>
</protein>
<sequence length="94" mass="10872">MEPNICRDNVYRLVIKKKILIHGDYNDAIVDRVGDLLWYRVPEKQKTKVQELYRDLTDQIIEVLTPATGERPLGEIFNRGIADCFPSPTNAENQ</sequence>
<evidence type="ECO:0000313" key="2">
    <source>
        <dbReference type="Proteomes" id="UP000789396"/>
    </source>
</evidence>